<dbReference type="AlphaFoldDB" id="A0A069SNW8"/>
<comment type="caution">
    <text evidence="2">The sequence shown here is derived from an EMBL/GenBank/DDBJ whole genome shotgun (WGS) entry which is preliminary data.</text>
</comment>
<keyword evidence="1" id="KW-0812">Transmembrane</keyword>
<evidence type="ECO:0000256" key="1">
    <source>
        <dbReference type="SAM" id="Phobius"/>
    </source>
</evidence>
<name>A0A069SNW8_PHOVU</name>
<evidence type="ECO:0000313" key="2">
    <source>
        <dbReference type="EMBL" id="KDS55878.1"/>
    </source>
</evidence>
<keyword evidence="1" id="KW-0472">Membrane</keyword>
<gene>
    <name evidence="2" type="ORF">M099_1179</name>
</gene>
<keyword evidence="1" id="KW-1133">Transmembrane helix</keyword>
<evidence type="ECO:0000313" key="3">
    <source>
        <dbReference type="Proteomes" id="UP000027661"/>
    </source>
</evidence>
<accession>A0A069SNW8</accession>
<dbReference type="Proteomes" id="UP000027661">
    <property type="component" value="Unassembled WGS sequence"/>
</dbReference>
<proteinExistence type="predicted"/>
<dbReference type="EMBL" id="JNHM01000012">
    <property type="protein sequence ID" value="KDS55878.1"/>
    <property type="molecule type" value="Genomic_DNA"/>
</dbReference>
<feature type="transmembrane region" description="Helical" evidence="1">
    <location>
        <begin position="20"/>
        <end position="37"/>
    </location>
</feature>
<organism evidence="2 3">
    <name type="scientific">Phocaeicola vulgatus str. 3975 RP4</name>
    <dbReference type="NCBI Taxonomy" id="1339352"/>
    <lineage>
        <taxon>Bacteria</taxon>
        <taxon>Pseudomonadati</taxon>
        <taxon>Bacteroidota</taxon>
        <taxon>Bacteroidia</taxon>
        <taxon>Bacteroidales</taxon>
        <taxon>Bacteroidaceae</taxon>
        <taxon>Phocaeicola</taxon>
    </lineage>
</organism>
<dbReference type="PATRIC" id="fig|1339352.3.peg.1141"/>
<sequence length="47" mass="5584">MRLNLYKGKEIVLHINMGRIKKFCLISALIKSILIFYRKKMGNCDRL</sequence>
<protein>
    <submittedName>
        <fullName evidence="2">Uncharacterized protein</fullName>
    </submittedName>
</protein>
<reference evidence="2 3" key="1">
    <citation type="submission" date="2014-04" db="EMBL/GenBank/DDBJ databases">
        <authorList>
            <person name="Sears C."/>
            <person name="Carroll K."/>
            <person name="Sack B.R."/>
            <person name="Qadri F."/>
            <person name="Myers L.L."/>
            <person name="Chung G.-T."/>
            <person name="Escheverria P."/>
            <person name="Fraser C.M."/>
            <person name="Sadzewicz L."/>
            <person name="Shefchek K.A."/>
            <person name="Tallon L."/>
            <person name="Das S.P."/>
            <person name="Daugherty S."/>
            <person name="Mongodin E.F."/>
        </authorList>
    </citation>
    <scope>NUCLEOTIDE SEQUENCE [LARGE SCALE GENOMIC DNA]</scope>
    <source>
        <strain evidence="2 3">3975 RP4</strain>
    </source>
</reference>